<evidence type="ECO:0000313" key="2">
    <source>
        <dbReference type="EMBL" id="EGC32736.1"/>
    </source>
</evidence>
<accession>F0ZTJ7</accession>
<dbReference type="EMBL" id="GL871177">
    <property type="protein sequence ID" value="EGC32736.1"/>
    <property type="molecule type" value="Genomic_DNA"/>
</dbReference>
<dbReference type="eggNOG" id="ENOG502SENC">
    <property type="taxonomic scope" value="Eukaryota"/>
</dbReference>
<dbReference type="OMA" id="FTHHSPV"/>
<dbReference type="OrthoDB" id="17359at2759"/>
<dbReference type="AlphaFoldDB" id="F0ZTJ7"/>
<feature type="domain" description="Calcineurin-like phosphoesterase" evidence="1">
    <location>
        <begin position="61"/>
        <end position="304"/>
    </location>
</feature>
<evidence type="ECO:0000259" key="1">
    <source>
        <dbReference type="Pfam" id="PF00149"/>
    </source>
</evidence>
<dbReference type="RefSeq" id="XP_003290734.1">
    <property type="nucleotide sequence ID" value="XM_003290686.1"/>
</dbReference>
<protein>
    <recommendedName>
        <fullName evidence="1">Calcineurin-like phosphoesterase domain-containing protein</fullName>
    </recommendedName>
</protein>
<dbReference type="InParanoid" id="F0ZTJ7"/>
<dbReference type="Proteomes" id="UP000001064">
    <property type="component" value="Unassembled WGS sequence"/>
</dbReference>
<dbReference type="Pfam" id="PF00149">
    <property type="entry name" value="Metallophos"/>
    <property type="match status" value="1"/>
</dbReference>
<gene>
    <name evidence="2" type="ORF">DICPUDRAFT_37878</name>
</gene>
<dbReference type="InterPro" id="IPR004843">
    <property type="entry name" value="Calcineurin-like_PHP"/>
</dbReference>
<name>F0ZTJ7_DICPU</name>
<dbReference type="PANTHER" id="PTHR37844:SF1">
    <property type="entry name" value="CALCINEURIN-LIKE PHOSPHOESTERASE DOMAIN-CONTAINING PROTEIN"/>
    <property type="match status" value="1"/>
</dbReference>
<reference evidence="3" key="1">
    <citation type="journal article" date="2011" name="Genome Biol.">
        <title>Comparative genomics of the social amoebae Dictyostelium discoideum and Dictyostelium purpureum.</title>
        <authorList>
            <consortium name="US DOE Joint Genome Institute (JGI-PGF)"/>
            <person name="Sucgang R."/>
            <person name="Kuo A."/>
            <person name="Tian X."/>
            <person name="Salerno W."/>
            <person name="Parikh A."/>
            <person name="Feasley C.L."/>
            <person name="Dalin E."/>
            <person name="Tu H."/>
            <person name="Huang E."/>
            <person name="Barry K."/>
            <person name="Lindquist E."/>
            <person name="Shapiro H."/>
            <person name="Bruce D."/>
            <person name="Schmutz J."/>
            <person name="Salamov A."/>
            <person name="Fey P."/>
            <person name="Gaudet P."/>
            <person name="Anjard C."/>
            <person name="Babu M.M."/>
            <person name="Basu S."/>
            <person name="Bushmanova Y."/>
            <person name="van der Wel H."/>
            <person name="Katoh-Kurasawa M."/>
            <person name="Dinh C."/>
            <person name="Coutinho P.M."/>
            <person name="Saito T."/>
            <person name="Elias M."/>
            <person name="Schaap P."/>
            <person name="Kay R.R."/>
            <person name="Henrissat B."/>
            <person name="Eichinger L."/>
            <person name="Rivero F."/>
            <person name="Putnam N.H."/>
            <person name="West C.M."/>
            <person name="Loomis W.F."/>
            <person name="Chisholm R.L."/>
            <person name="Shaulsky G."/>
            <person name="Strassmann J.E."/>
            <person name="Queller D.C."/>
            <person name="Kuspa A."/>
            <person name="Grigoriev I.V."/>
        </authorList>
    </citation>
    <scope>NUCLEOTIDE SEQUENCE [LARGE SCALE GENOMIC DNA]</scope>
    <source>
        <strain evidence="3">QSDP1</strain>
    </source>
</reference>
<dbReference type="GeneID" id="10508366"/>
<keyword evidence="3" id="KW-1185">Reference proteome</keyword>
<dbReference type="GO" id="GO:0016787">
    <property type="term" value="F:hydrolase activity"/>
    <property type="evidence" value="ECO:0007669"/>
    <property type="project" value="InterPro"/>
</dbReference>
<sequence>MEFFKNILPKFHNYNDDLGNKDVTYEPVKEILEGEFEHPTTTIRGEPIDPNKPKRIFRYASDIHLEMRKFLQVPSMDALKPLYQFEKEPNTRYFLALVGDIGSPFVKSQNLREFFELCSQAYEYVFFVMGNHEYYNNGSFTMEEVHSELKSMCSEFNNVILLENESFQLDEYKIVGTTLWSNVQINPQHVERCLNDYRLIKTYDLEHNDSNGLKSRRIKIEDTNKLHEIAIDFLKKEIFEDSNPTKSPCIVLTHHAPQFNDHKRGLFTSHPNYTANDPIGEAFSTNLSNFLKKPVVAYIFGHTHFSTRYKYNGVSILANQYGYEFGEDLQSNKFNPNRYFIL</sequence>
<dbReference type="VEuPathDB" id="AmoebaDB:DICPUDRAFT_37878"/>
<proteinExistence type="predicted"/>
<dbReference type="KEGG" id="dpp:DICPUDRAFT_37878"/>
<dbReference type="Gene3D" id="3.60.21.10">
    <property type="match status" value="1"/>
</dbReference>
<dbReference type="SUPFAM" id="SSF56300">
    <property type="entry name" value="Metallo-dependent phosphatases"/>
    <property type="match status" value="1"/>
</dbReference>
<evidence type="ECO:0000313" key="3">
    <source>
        <dbReference type="Proteomes" id="UP000001064"/>
    </source>
</evidence>
<organism evidence="2 3">
    <name type="scientific">Dictyostelium purpureum</name>
    <name type="common">Slime mold</name>
    <dbReference type="NCBI Taxonomy" id="5786"/>
    <lineage>
        <taxon>Eukaryota</taxon>
        <taxon>Amoebozoa</taxon>
        <taxon>Evosea</taxon>
        <taxon>Eumycetozoa</taxon>
        <taxon>Dictyostelia</taxon>
        <taxon>Dictyosteliales</taxon>
        <taxon>Dictyosteliaceae</taxon>
        <taxon>Dictyostelium</taxon>
    </lineage>
</organism>
<dbReference type="PANTHER" id="PTHR37844">
    <property type="entry name" value="SER/THR PROTEIN PHOSPHATASE SUPERFAMILY (AFU_ORTHOLOGUE AFUA_1G14840)"/>
    <property type="match status" value="1"/>
</dbReference>
<dbReference type="InterPro" id="IPR029052">
    <property type="entry name" value="Metallo-depent_PP-like"/>
</dbReference>